<sequence length="171" mass="19739">MPSPKGERRAENKEISINDLRKFTLKNPDFDPKLTELLKRNKDWLDTMRKQRDDIVHYKSQVQIFEPDKPEMTFAIMNPGGNYPTERIQDGEIRIVLTPVFEFVNSQMVSLLIFLNQDVVEFIMSMVVSKGFKYGETGVSGSTRFSCTGVALFNLINERCNAYPRNHDPQS</sequence>
<name>A0A2W4W095_9CYAN</name>
<organism evidence="1 2">
    <name type="scientific">Pseudanabaena frigida</name>
    <dbReference type="NCBI Taxonomy" id="945775"/>
    <lineage>
        <taxon>Bacteria</taxon>
        <taxon>Bacillati</taxon>
        <taxon>Cyanobacteriota</taxon>
        <taxon>Cyanophyceae</taxon>
        <taxon>Pseudanabaenales</taxon>
        <taxon>Pseudanabaenaceae</taxon>
        <taxon>Pseudanabaena</taxon>
    </lineage>
</organism>
<evidence type="ECO:0000313" key="2">
    <source>
        <dbReference type="Proteomes" id="UP000249467"/>
    </source>
</evidence>
<proteinExistence type="predicted"/>
<accession>A0A2W4W095</accession>
<dbReference type="Proteomes" id="UP000249467">
    <property type="component" value="Unassembled WGS sequence"/>
</dbReference>
<reference evidence="1 2" key="1">
    <citation type="submission" date="2018-04" db="EMBL/GenBank/DDBJ databases">
        <authorList>
            <person name="Go L.Y."/>
            <person name="Mitchell J.A."/>
        </authorList>
    </citation>
    <scope>NUCLEOTIDE SEQUENCE [LARGE SCALE GENOMIC DNA]</scope>
    <source>
        <strain evidence="1">ULC066bin1</strain>
    </source>
</reference>
<evidence type="ECO:0000313" key="1">
    <source>
        <dbReference type="EMBL" id="PZO37670.1"/>
    </source>
</evidence>
<protein>
    <submittedName>
        <fullName evidence="1">Uncharacterized protein</fullName>
    </submittedName>
</protein>
<comment type="caution">
    <text evidence="1">The sequence shown here is derived from an EMBL/GenBank/DDBJ whole genome shotgun (WGS) entry which is preliminary data.</text>
</comment>
<reference evidence="1 2" key="2">
    <citation type="submission" date="2018-06" db="EMBL/GenBank/DDBJ databases">
        <title>Metagenomic assembly of (sub)arctic Cyanobacteria and their associated microbiome from non-axenic cultures.</title>
        <authorList>
            <person name="Baurain D."/>
        </authorList>
    </citation>
    <scope>NUCLEOTIDE SEQUENCE [LARGE SCALE GENOMIC DNA]</scope>
    <source>
        <strain evidence="1">ULC066bin1</strain>
    </source>
</reference>
<dbReference type="EMBL" id="QBML01000029">
    <property type="protein sequence ID" value="PZO37670.1"/>
    <property type="molecule type" value="Genomic_DNA"/>
</dbReference>
<dbReference type="AlphaFoldDB" id="A0A2W4W095"/>
<gene>
    <name evidence="1" type="ORF">DCF19_18480</name>
</gene>